<dbReference type="InterPro" id="IPR050090">
    <property type="entry name" value="Tyrosine_recombinase_XerCD"/>
</dbReference>
<evidence type="ECO:0000256" key="4">
    <source>
        <dbReference type="PROSITE-ProRule" id="PRU01248"/>
    </source>
</evidence>
<dbReference type="PANTHER" id="PTHR30349">
    <property type="entry name" value="PHAGE INTEGRASE-RELATED"/>
    <property type="match status" value="1"/>
</dbReference>
<dbReference type="PANTHER" id="PTHR30349:SF64">
    <property type="entry name" value="PROPHAGE INTEGRASE INTD-RELATED"/>
    <property type="match status" value="1"/>
</dbReference>
<sequence>MDDLLDDFRVYGLAAGHSQRTITAREQTIGRLARDLDLTTATQNQLTSWLAALVAADGRPLARSSRATYRAHLAAFYGWMQDTEHRTDNPAMKLPKPRVPRAVPHPVTPDEVTRILAACSDPRARMTRAYVLLAAYEGLRVHEVAKVRGEDIAHGEIRIHGKGGTDSTVPLHPSVELLASRMPARGWWFPTTAERAGHVSRVSVSQAIKRAMVRAGVNGTPHSLRHHFGTQVLRATGGDLRTTQRALRHASPATTAIYTQVADDRLRSAVNGIPM</sequence>
<evidence type="ECO:0000313" key="7">
    <source>
        <dbReference type="EMBL" id="MBB2894561.1"/>
    </source>
</evidence>
<dbReference type="PROSITE" id="PS51900">
    <property type="entry name" value="CB"/>
    <property type="match status" value="1"/>
</dbReference>
<dbReference type="SUPFAM" id="SSF56349">
    <property type="entry name" value="DNA breaking-rejoining enzymes"/>
    <property type="match status" value="1"/>
</dbReference>
<protein>
    <submittedName>
        <fullName evidence="7">Site-specific recombinase XerD</fullName>
    </submittedName>
</protein>
<dbReference type="Pfam" id="PF00589">
    <property type="entry name" value="Phage_integrase"/>
    <property type="match status" value="1"/>
</dbReference>
<organism evidence="7 8">
    <name type="scientific">Flexivirga oryzae</name>
    <dbReference type="NCBI Taxonomy" id="1794944"/>
    <lineage>
        <taxon>Bacteria</taxon>
        <taxon>Bacillati</taxon>
        <taxon>Actinomycetota</taxon>
        <taxon>Actinomycetes</taxon>
        <taxon>Micrococcales</taxon>
        <taxon>Dermacoccaceae</taxon>
        <taxon>Flexivirga</taxon>
    </lineage>
</organism>
<dbReference type="GO" id="GO:0015074">
    <property type="term" value="P:DNA integration"/>
    <property type="evidence" value="ECO:0007669"/>
    <property type="project" value="InterPro"/>
</dbReference>
<evidence type="ECO:0000259" key="5">
    <source>
        <dbReference type="PROSITE" id="PS51898"/>
    </source>
</evidence>
<dbReference type="EMBL" id="JACHVQ010000006">
    <property type="protein sequence ID" value="MBB2894561.1"/>
    <property type="molecule type" value="Genomic_DNA"/>
</dbReference>
<dbReference type="InterPro" id="IPR002104">
    <property type="entry name" value="Integrase_catalytic"/>
</dbReference>
<dbReference type="InterPro" id="IPR010998">
    <property type="entry name" value="Integrase_recombinase_N"/>
</dbReference>
<dbReference type="InterPro" id="IPR011010">
    <property type="entry name" value="DNA_brk_join_enz"/>
</dbReference>
<proteinExistence type="inferred from homology"/>
<evidence type="ECO:0000259" key="6">
    <source>
        <dbReference type="PROSITE" id="PS51900"/>
    </source>
</evidence>
<evidence type="ECO:0000313" key="8">
    <source>
        <dbReference type="Proteomes" id="UP000559182"/>
    </source>
</evidence>
<dbReference type="InterPro" id="IPR013762">
    <property type="entry name" value="Integrase-like_cat_sf"/>
</dbReference>
<feature type="domain" description="Tyr recombinase" evidence="5">
    <location>
        <begin position="102"/>
        <end position="271"/>
    </location>
</feature>
<comment type="similarity">
    <text evidence="1">Belongs to the 'phage' integrase family.</text>
</comment>
<dbReference type="Gene3D" id="1.10.150.130">
    <property type="match status" value="1"/>
</dbReference>
<keyword evidence="8" id="KW-1185">Reference proteome</keyword>
<evidence type="ECO:0000256" key="2">
    <source>
        <dbReference type="ARBA" id="ARBA00023125"/>
    </source>
</evidence>
<gene>
    <name evidence="7" type="ORF">FHU39_004607</name>
</gene>
<accession>A0A839NIT7</accession>
<keyword evidence="2 4" id="KW-0238">DNA-binding</keyword>
<dbReference type="AlphaFoldDB" id="A0A839NIT7"/>
<dbReference type="Proteomes" id="UP000559182">
    <property type="component" value="Unassembled WGS sequence"/>
</dbReference>
<dbReference type="InterPro" id="IPR044068">
    <property type="entry name" value="CB"/>
</dbReference>
<dbReference type="GO" id="GO:0006310">
    <property type="term" value="P:DNA recombination"/>
    <property type="evidence" value="ECO:0007669"/>
    <property type="project" value="UniProtKB-KW"/>
</dbReference>
<dbReference type="PROSITE" id="PS51898">
    <property type="entry name" value="TYR_RECOMBINASE"/>
    <property type="match status" value="1"/>
</dbReference>
<comment type="caution">
    <text evidence="7">The sequence shown here is derived from an EMBL/GenBank/DDBJ whole genome shotgun (WGS) entry which is preliminary data.</text>
</comment>
<dbReference type="RefSeq" id="WP_221185842.1">
    <property type="nucleotide sequence ID" value="NZ_JACHVQ010000006.1"/>
</dbReference>
<name>A0A839NIT7_9MICO</name>
<evidence type="ECO:0000256" key="3">
    <source>
        <dbReference type="ARBA" id="ARBA00023172"/>
    </source>
</evidence>
<evidence type="ECO:0000256" key="1">
    <source>
        <dbReference type="ARBA" id="ARBA00008857"/>
    </source>
</evidence>
<keyword evidence="3" id="KW-0233">DNA recombination</keyword>
<dbReference type="GO" id="GO:0003677">
    <property type="term" value="F:DNA binding"/>
    <property type="evidence" value="ECO:0007669"/>
    <property type="project" value="UniProtKB-UniRule"/>
</dbReference>
<reference evidence="7 8" key="1">
    <citation type="submission" date="2020-08" db="EMBL/GenBank/DDBJ databases">
        <title>Sequencing the genomes of 1000 actinobacteria strains.</title>
        <authorList>
            <person name="Klenk H.-P."/>
        </authorList>
    </citation>
    <scope>NUCLEOTIDE SEQUENCE [LARGE SCALE GENOMIC DNA]</scope>
    <source>
        <strain evidence="7 8">DSM 105369</strain>
    </source>
</reference>
<dbReference type="Gene3D" id="1.10.443.10">
    <property type="entry name" value="Intergrase catalytic core"/>
    <property type="match status" value="1"/>
</dbReference>
<feature type="domain" description="Core-binding (CB)" evidence="6">
    <location>
        <begin position="1"/>
        <end position="81"/>
    </location>
</feature>